<proteinExistence type="predicted"/>
<comment type="caution">
    <text evidence="1">The sequence shown here is derived from an EMBL/GenBank/DDBJ whole genome shotgun (WGS) entry which is preliminary data.</text>
</comment>
<protein>
    <submittedName>
        <fullName evidence="1">Uncharacterized protein</fullName>
    </submittedName>
</protein>
<evidence type="ECO:0000313" key="1">
    <source>
        <dbReference type="EMBL" id="OIQ99393.1"/>
    </source>
</evidence>
<sequence length="62" mass="7274">MLLRMKKFACNLSGLTNFNLLDIMPQSNKGTTLKKVWMSKLKSVFWDVISLNKLRLERRNMA</sequence>
<dbReference type="AlphaFoldDB" id="A0A1J5RUG7"/>
<reference evidence="1" key="1">
    <citation type="submission" date="2016-10" db="EMBL/GenBank/DDBJ databases">
        <title>Sequence of Gallionella enrichment culture.</title>
        <authorList>
            <person name="Poehlein A."/>
            <person name="Muehling M."/>
            <person name="Daniel R."/>
        </authorList>
    </citation>
    <scope>NUCLEOTIDE SEQUENCE</scope>
</reference>
<gene>
    <name evidence="1" type="ORF">GALL_186310</name>
</gene>
<accession>A0A1J5RUG7</accession>
<name>A0A1J5RUG7_9ZZZZ</name>
<dbReference type="EMBL" id="MLJW01000107">
    <property type="protein sequence ID" value="OIQ99393.1"/>
    <property type="molecule type" value="Genomic_DNA"/>
</dbReference>
<organism evidence="1">
    <name type="scientific">mine drainage metagenome</name>
    <dbReference type="NCBI Taxonomy" id="410659"/>
    <lineage>
        <taxon>unclassified sequences</taxon>
        <taxon>metagenomes</taxon>
        <taxon>ecological metagenomes</taxon>
    </lineage>
</organism>